<dbReference type="GO" id="GO:0003824">
    <property type="term" value="F:catalytic activity"/>
    <property type="evidence" value="ECO:0007669"/>
    <property type="project" value="UniProtKB-ARBA"/>
</dbReference>
<sequence length="295" mass="31483">MYLAGLQFRHHPGATTHANGPTVSINLPLDWCGDNVDDAHVVHVVARLGDAYPGWLDGLPSLDFVLPGQALALVATYWARGLLNSRRGVVLDAGATRATATVLHLWVGTHVPKLSANALALGLNAVRLDGMDALACNRLVAQVGTLLDQCGTLHPDYIARVLMIGAADTGIPFAPSPFGNRTWQYGLGRRSRCFLEATPLDDSLTGTRIARNKLLTHDLLPRLGFAMPRQVQAETAEQALSAAQQLGWPLVVKPADRGKGKGVAVGIRDSEGLRRAFSEARAQRTAGDRATTGAR</sequence>
<accession>A0A7G9SQ67</accession>
<dbReference type="Gene3D" id="3.30.1490.20">
    <property type="entry name" value="ATP-grasp fold, A domain"/>
    <property type="match status" value="1"/>
</dbReference>
<evidence type="ECO:0000313" key="3">
    <source>
        <dbReference type="EMBL" id="QNN69992.1"/>
    </source>
</evidence>
<dbReference type="SUPFAM" id="SSF56059">
    <property type="entry name" value="Glutathione synthetase ATP-binding domain-like"/>
    <property type="match status" value="1"/>
</dbReference>
<keyword evidence="1" id="KW-0547">Nucleotide-binding</keyword>
<dbReference type="GO" id="GO:0046872">
    <property type="term" value="F:metal ion binding"/>
    <property type="evidence" value="ECO:0007669"/>
    <property type="project" value="InterPro"/>
</dbReference>
<dbReference type="EMBL" id="CP060719">
    <property type="protein sequence ID" value="QNN69992.1"/>
    <property type="molecule type" value="Genomic_DNA"/>
</dbReference>
<dbReference type="AlphaFoldDB" id="A0A7G9SQ67"/>
<organism evidence="3 4">
    <name type="scientific">Thermomonas carbonis</name>
    <dbReference type="NCBI Taxonomy" id="1463158"/>
    <lineage>
        <taxon>Bacteria</taxon>
        <taxon>Pseudomonadati</taxon>
        <taxon>Pseudomonadota</taxon>
        <taxon>Gammaproteobacteria</taxon>
        <taxon>Lysobacterales</taxon>
        <taxon>Lysobacteraceae</taxon>
        <taxon>Thermomonas</taxon>
    </lineage>
</organism>
<feature type="domain" description="ATP-grasp" evidence="2">
    <location>
        <begin position="217"/>
        <end position="265"/>
    </location>
</feature>
<dbReference type="Proteomes" id="UP000515804">
    <property type="component" value="Chromosome"/>
</dbReference>
<proteinExistence type="predicted"/>
<evidence type="ECO:0000259" key="2">
    <source>
        <dbReference type="PROSITE" id="PS50975"/>
    </source>
</evidence>
<keyword evidence="4" id="KW-1185">Reference proteome</keyword>
<dbReference type="InterPro" id="IPR005479">
    <property type="entry name" value="CPAse_ATP-bd"/>
</dbReference>
<dbReference type="InterPro" id="IPR013815">
    <property type="entry name" value="ATP_grasp_subdomain_1"/>
</dbReference>
<evidence type="ECO:0000256" key="1">
    <source>
        <dbReference type="PROSITE-ProRule" id="PRU00409"/>
    </source>
</evidence>
<name>A0A7G9SQ67_9GAMM</name>
<reference evidence="3 4" key="1">
    <citation type="submission" date="2020-08" db="EMBL/GenBank/DDBJ databases">
        <title>Genome sequence of Thermomonas carbonis KCTC 42013T.</title>
        <authorList>
            <person name="Hyun D.-W."/>
            <person name="Bae J.-W."/>
        </authorList>
    </citation>
    <scope>NUCLEOTIDE SEQUENCE [LARGE SCALE GENOMIC DNA]</scope>
    <source>
        <strain evidence="3 4">KCTC 42013</strain>
    </source>
</reference>
<dbReference type="GO" id="GO:0005524">
    <property type="term" value="F:ATP binding"/>
    <property type="evidence" value="ECO:0007669"/>
    <property type="project" value="UniProtKB-UniRule"/>
</dbReference>
<dbReference type="InterPro" id="IPR011761">
    <property type="entry name" value="ATP-grasp"/>
</dbReference>
<dbReference type="RefSeq" id="WP_187552509.1">
    <property type="nucleotide sequence ID" value="NZ_BMZL01000001.1"/>
</dbReference>
<gene>
    <name evidence="3" type="ORF">H9L16_15380</name>
</gene>
<protein>
    <recommendedName>
        <fullName evidence="2">ATP-grasp domain-containing protein</fullName>
    </recommendedName>
</protein>
<evidence type="ECO:0000313" key="4">
    <source>
        <dbReference type="Proteomes" id="UP000515804"/>
    </source>
</evidence>
<dbReference type="PROSITE" id="PS50975">
    <property type="entry name" value="ATP_GRASP"/>
    <property type="match status" value="1"/>
</dbReference>
<keyword evidence="1" id="KW-0067">ATP-binding</keyword>
<dbReference type="Pfam" id="PF02786">
    <property type="entry name" value="CPSase_L_D2"/>
    <property type="match status" value="1"/>
</dbReference>
<dbReference type="KEGG" id="tcn:H9L16_15380"/>